<dbReference type="Proteomes" id="UP000322873">
    <property type="component" value="Unassembled WGS sequence"/>
</dbReference>
<name>A0A5M9JNK0_MONFR</name>
<keyword evidence="2" id="KW-1185">Reference proteome</keyword>
<protein>
    <submittedName>
        <fullName evidence="1">Uncharacterized protein</fullName>
    </submittedName>
</protein>
<reference evidence="1 2" key="1">
    <citation type="submission" date="2019-06" db="EMBL/GenBank/DDBJ databases">
        <title>Genome Sequence of the Brown Rot Fungal Pathogen Monilinia fructicola.</title>
        <authorList>
            <person name="De Miccolis Angelini R.M."/>
            <person name="Landi L."/>
            <person name="Abate D."/>
            <person name="Pollastro S."/>
            <person name="Romanazzi G."/>
            <person name="Faretra F."/>
        </authorList>
    </citation>
    <scope>NUCLEOTIDE SEQUENCE [LARGE SCALE GENOMIC DNA]</scope>
    <source>
        <strain evidence="1 2">Mfrc123</strain>
    </source>
</reference>
<sequence>MPIFSRTRPIERIMRRRGRLRFEDDISVFEEIGICDLFDIFYQPCGSWKKIFTVHMSWVHRGWRCLYRGKNHDTRAT</sequence>
<comment type="caution">
    <text evidence="1">The sequence shown here is derived from an EMBL/GenBank/DDBJ whole genome shotgun (WGS) entry which is preliminary data.</text>
</comment>
<evidence type="ECO:0000313" key="1">
    <source>
        <dbReference type="EMBL" id="KAA8568595.1"/>
    </source>
</evidence>
<dbReference type="AlphaFoldDB" id="A0A5M9JNK0"/>
<proteinExistence type="predicted"/>
<dbReference type="EMBL" id="VICG01000009">
    <property type="protein sequence ID" value="KAA8568595.1"/>
    <property type="molecule type" value="Genomic_DNA"/>
</dbReference>
<organism evidence="1 2">
    <name type="scientific">Monilinia fructicola</name>
    <name type="common">Brown rot fungus</name>
    <name type="synonym">Ciboria fructicola</name>
    <dbReference type="NCBI Taxonomy" id="38448"/>
    <lineage>
        <taxon>Eukaryota</taxon>
        <taxon>Fungi</taxon>
        <taxon>Dikarya</taxon>
        <taxon>Ascomycota</taxon>
        <taxon>Pezizomycotina</taxon>
        <taxon>Leotiomycetes</taxon>
        <taxon>Helotiales</taxon>
        <taxon>Sclerotiniaceae</taxon>
        <taxon>Monilinia</taxon>
    </lineage>
</organism>
<accession>A0A5M9JNK0</accession>
<evidence type="ECO:0000313" key="2">
    <source>
        <dbReference type="Proteomes" id="UP000322873"/>
    </source>
</evidence>
<gene>
    <name evidence="1" type="ORF">EYC84_007611</name>
</gene>